<dbReference type="InterPro" id="IPR002213">
    <property type="entry name" value="UDP_glucos_trans"/>
</dbReference>
<dbReference type="Gene3D" id="3.40.50.2000">
    <property type="entry name" value="Glycogen Phosphorylase B"/>
    <property type="match status" value="2"/>
</dbReference>
<dbReference type="FunFam" id="3.40.50.2000:FF:000060">
    <property type="entry name" value="Glycosyltransferase"/>
    <property type="match status" value="1"/>
</dbReference>
<sequence length="483" mass="53371">MANESGPRGPHVLLVTIPAPGHTAPFIELLYILRHHRNVTVTVVSGGPILAEIAKLHERGDFNDLDMNFESIFGPPPLYPQDPKFPIRAALASAHMETEFQGLKKRLIEKKGSVGAPTSLVADLFLWWTKDTADELGIPWYTVSTLPTWFTLCGFEFESLRAQDLHPIHSAQKFEKVVIPGLFGYVYDIPHECLEFPEFYANVTHHSLRATGLLFNSAFELEGTGSLEAVIQLVEQRKKSDPGKPLENTKVIPIGPLAQISGFGKWSTHTDEPNEAVKWLDTQEEGSVLYIAFGSMGNVIAEVIPRLALGLEESGVPFLWVLKTPTDKKIEDLLPEGFQARTQGRGFIETGWAPQPRILSHPATGGFLSHCGWNSTLESLCAGVPMITWPLSADQPLNARYVTDIQKVGVPVRDGPPEDYSTTVTKGDVSRAAQRLLVSVEAKEIKKRSLELKQRLSQTVSEGGSSYKGLDYFISELLKRVSL</sequence>
<proteinExistence type="inferred from homology"/>
<dbReference type="PANTHER" id="PTHR48045:SF31">
    <property type="entry name" value="UDP-GLYCOSYLTRANSFERASE 76B1-LIKE"/>
    <property type="match status" value="1"/>
</dbReference>
<evidence type="ECO:0000256" key="2">
    <source>
        <dbReference type="ARBA" id="ARBA00022679"/>
    </source>
</evidence>
<comment type="caution">
    <text evidence="5">The sequence shown here is derived from an EMBL/GenBank/DDBJ whole genome shotgun (WGS) entry which is preliminary data.</text>
</comment>
<dbReference type="Proteomes" id="UP001605036">
    <property type="component" value="Unassembled WGS sequence"/>
</dbReference>
<gene>
    <name evidence="5" type="ORF">R1flu_027350</name>
</gene>
<dbReference type="SUPFAM" id="SSF53756">
    <property type="entry name" value="UDP-Glycosyltransferase/glycogen phosphorylase"/>
    <property type="match status" value="1"/>
</dbReference>
<dbReference type="PROSITE" id="PS00375">
    <property type="entry name" value="UDPGT"/>
    <property type="match status" value="1"/>
</dbReference>
<organism evidence="5 6">
    <name type="scientific">Riccia fluitans</name>
    <dbReference type="NCBI Taxonomy" id="41844"/>
    <lineage>
        <taxon>Eukaryota</taxon>
        <taxon>Viridiplantae</taxon>
        <taxon>Streptophyta</taxon>
        <taxon>Embryophyta</taxon>
        <taxon>Marchantiophyta</taxon>
        <taxon>Marchantiopsida</taxon>
        <taxon>Marchantiidae</taxon>
        <taxon>Marchantiales</taxon>
        <taxon>Ricciaceae</taxon>
        <taxon>Riccia</taxon>
    </lineage>
</organism>
<evidence type="ECO:0000313" key="5">
    <source>
        <dbReference type="EMBL" id="KAL2608777.1"/>
    </source>
</evidence>
<reference evidence="5 6" key="1">
    <citation type="submission" date="2024-09" db="EMBL/GenBank/DDBJ databases">
        <title>Chromosome-scale assembly of Riccia fluitans.</title>
        <authorList>
            <person name="Paukszto L."/>
            <person name="Sawicki J."/>
            <person name="Karawczyk K."/>
            <person name="Piernik-Szablinska J."/>
            <person name="Szczecinska M."/>
            <person name="Mazdziarz M."/>
        </authorList>
    </citation>
    <scope>NUCLEOTIDE SEQUENCE [LARGE SCALE GENOMIC DNA]</scope>
    <source>
        <strain evidence="5">Rf_01</strain>
        <tissue evidence="5">Aerial parts of the thallus</tissue>
    </source>
</reference>
<dbReference type="InterPro" id="IPR035595">
    <property type="entry name" value="UDP_glycos_trans_CS"/>
</dbReference>
<evidence type="ECO:0000256" key="1">
    <source>
        <dbReference type="ARBA" id="ARBA00009995"/>
    </source>
</evidence>
<evidence type="ECO:0000256" key="3">
    <source>
        <dbReference type="RuleBase" id="RU003718"/>
    </source>
</evidence>
<name>A0ABD1XIK8_9MARC</name>
<dbReference type="GO" id="GO:0016757">
    <property type="term" value="F:glycosyltransferase activity"/>
    <property type="evidence" value="ECO:0007669"/>
    <property type="project" value="UniProtKB-KW"/>
</dbReference>
<protein>
    <recommendedName>
        <fullName evidence="4">Glycosyltransferase</fullName>
        <ecNumber evidence="4">2.4.1.-</ecNumber>
    </recommendedName>
</protein>
<evidence type="ECO:0000313" key="6">
    <source>
        <dbReference type="Proteomes" id="UP001605036"/>
    </source>
</evidence>
<dbReference type="CDD" id="cd03784">
    <property type="entry name" value="GT1_Gtf-like"/>
    <property type="match status" value="1"/>
</dbReference>
<keyword evidence="6" id="KW-1185">Reference proteome</keyword>
<accession>A0ABD1XIK8</accession>
<keyword evidence="2 3" id="KW-0808">Transferase</keyword>
<evidence type="ECO:0000256" key="4">
    <source>
        <dbReference type="RuleBase" id="RU362057"/>
    </source>
</evidence>
<dbReference type="Pfam" id="PF00201">
    <property type="entry name" value="UDPGT"/>
    <property type="match status" value="1"/>
</dbReference>
<dbReference type="PANTHER" id="PTHR48045">
    <property type="entry name" value="UDP-GLYCOSYLTRANSFERASE 72B1"/>
    <property type="match status" value="1"/>
</dbReference>
<dbReference type="EC" id="2.4.1.-" evidence="4"/>
<dbReference type="AlphaFoldDB" id="A0ABD1XIK8"/>
<comment type="similarity">
    <text evidence="1 3">Belongs to the UDP-glycosyltransferase family.</text>
</comment>
<dbReference type="EMBL" id="JBHFFA010000008">
    <property type="protein sequence ID" value="KAL2608777.1"/>
    <property type="molecule type" value="Genomic_DNA"/>
</dbReference>
<keyword evidence="3" id="KW-0328">Glycosyltransferase</keyword>